<accession>A0A3B0SW21</accession>
<feature type="domain" description="Flp pilus assembly protein RcpC/CpaB" evidence="2">
    <location>
        <begin position="122"/>
        <end position="159"/>
    </location>
</feature>
<organism evidence="3">
    <name type="scientific">hydrothermal vent metagenome</name>
    <dbReference type="NCBI Taxonomy" id="652676"/>
    <lineage>
        <taxon>unclassified sequences</taxon>
        <taxon>metagenomes</taxon>
        <taxon>ecological metagenomes</taxon>
    </lineage>
</organism>
<dbReference type="Pfam" id="PF16976">
    <property type="entry name" value="RcpC"/>
    <property type="match status" value="1"/>
</dbReference>
<dbReference type="EMBL" id="UOEI01000628">
    <property type="protein sequence ID" value="VAW08690.1"/>
    <property type="molecule type" value="Genomic_DNA"/>
</dbReference>
<dbReference type="InterPro" id="IPR031571">
    <property type="entry name" value="RcpC_dom"/>
</dbReference>
<dbReference type="InterPro" id="IPR017592">
    <property type="entry name" value="Pilus_assmbl_Flp-typ_CpaB"/>
</dbReference>
<sequence>MSGYAVWQYLTSVEDDLRSEIAEVVVYRATDEIAAGEPGAEVRDRIEESTALREQVVFDGSTILCTGGAGANAEADPTKYGCPNSPGDLDAVLDGNVAAGPIAAGQLISASSFADTRDLQQRLSDAIAPGKVAISFQVSDVNSSGGFLRPGDNVNILASASLVPLNFLEIISNDELRDLLVQAGATQEQADQATNPDAAPTEPTGPANLGSAIPLSVDVTQTVFQNVQVLAVGPDTRPAPLDTGLVPSGGGVVVLEVTPQQAEQIEYTRQYAQIALSLLPTGDYVPYDAQPVVVDDIFGLLDRIQVELGLVSGGTGN</sequence>
<evidence type="ECO:0000259" key="2">
    <source>
        <dbReference type="Pfam" id="PF16976"/>
    </source>
</evidence>
<name>A0A3B0SW21_9ZZZZ</name>
<protein>
    <recommendedName>
        <fullName evidence="2">Flp pilus assembly protein RcpC/CpaB domain-containing protein</fullName>
    </recommendedName>
</protein>
<dbReference type="NCBIfam" id="TIGR03177">
    <property type="entry name" value="pilus_cpaB"/>
    <property type="match status" value="1"/>
</dbReference>
<evidence type="ECO:0000313" key="3">
    <source>
        <dbReference type="EMBL" id="VAW08690.1"/>
    </source>
</evidence>
<feature type="region of interest" description="Disordered" evidence="1">
    <location>
        <begin position="187"/>
        <end position="211"/>
    </location>
</feature>
<reference evidence="3" key="1">
    <citation type="submission" date="2018-06" db="EMBL/GenBank/DDBJ databases">
        <authorList>
            <person name="Zhirakovskaya E."/>
        </authorList>
    </citation>
    <scope>NUCLEOTIDE SEQUENCE</scope>
</reference>
<proteinExistence type="predicted"/>
<evidence type="ECO:0000256" key="1">
    <source>
        <dbReference type="SAM" id="MobiDB-lite"/>
    </source>
</evidence>
<gene>
    <name evidence="3" type="ORF">MNBD_ACTINO01-1121</name>
</gene>
<dbReference type="AlphaFoldDB" id="A0A3B0SW21"/>